<evidence type="ECO:0000256" key="1">
    <source>
        <dbReference type="ARBA" id="ARBA00004123"/>
    </source>
</evidence>
<keyword evidence="10" id="KW-1185">Reference proteome</keyword>
<dbReference type="InterPro" id="IPR016024">
    <property type="entry name" value="ARM-type_fold"/>
</dbReference>
<evidence type="ECO:0000256" key="8">
    <source>
        <dbReference type="SAM" id="MobiDB-lite"/>
    </source>
</evidence>
<dbReference type="InterPro" id="IPR011989">
    <property type="entry name" value="ARM-like"/>
</dbReference>
<dbReference type="Gene3D" id="1.25.10.10">
    <property type="entry name" value="Leucine-rich Repeat Variant"/>
    <property type="match status" value="1"/>
</dbReference>
<dbReference type="EMBL" id="LR746277">
    <property type="protein sequence ID" value="CAA7407780.1"/>
    <property type="molecule type" value="Genomic_DNA"/>
</dbReference>
<dbReference type="InterPro" id="IPR039776">
    <property type="entry name" value="Pds5"/>
</dbReference>
<keyword evidence="7" id="KW-0131">Cell cycle</keyword>
<dbReference type="GO" id="GO:0051301">
    <property type="term" value="P:cell division"/>
    <property type="evidence" value="ECO:0007669"/>
    <property type="project" value="UniProtKB-KW"/>
</dbReference>
<keyword evidence="3" id="KW-0227">DNA damage</keyword>
<keyword evidence="5" id="KW-0234">DNA repair</keyword>
<evidence type="ECO:0000256" key="4">
    <source>
        <dbReference type="ARBA" id="ARBA00022776"/>
    </source>
</evidence>
<evidence type="ECO:0000256" key="2">
    <source>
        <dbReference type="ARBA" id="ARBA00022618"/>
    </source>
</evidence>
<dbReference type="GO" id="GO:0035825">
    <property type="term" value="P:homologous recombination"/>
    <property type="evidence" value="ECO:0007669"/>
    <property type="project" value="UniProtKB-ARBA"/>
</dbReference>
<evidence type="ECO:0000256" key="7">
    <source>
        <dbReference type="ARBA" id="ARBA00023306"/>
    </source>
</evidence>
<dbReference type="PANTHER" id="PTHR12663">
    <property type="entry name" value="ANDROGEN INDUCED INHIBITOR OF PROLIFERATION AS3 / PDS5-RELATED"/>
    <property type="match status" value="1"/>
</dbReference>
<evidence type="ECO:0000256" key="5">
    <source>
        <dbReference type="ARBA" id="ARBA00023204"/>
    </source>
</evidence>
<reference evidence="9" key="1">
    <citation type="submission" date="2020-02" db="EMBL/GenBank/DDBJ databases">
        <authorList>
            <person name="Scholz U."/>
            <person name="Mascher M."/>
            <person name="Fiebig A."/>
        </authorList>
    </citation>
    <scope>NUCLEOTIDE SEQUENCE</scope>
</reference>
<keyword evidence="4" id="KW-0498">Mitosis</keyword>
<feature type="compositionally biased region" description="Basic and acidic residues" evidence="8">
    <location>
        <begin position="1234"/>
        <end position="1245"/>
    </location>
</feature>
<dbReference type="GO" id="GO:0007064">
    <property type="term" value="P:mitotic sister chromatid cohesion"/>
    <property type="evidence" value="ECO:0007669"/>
    <property type="project" value="InterPro"/>
</dbReference>
<dbReference type="Pfam" id="PF20168">
    <property type="entry name" value="PDS5"/>
    <property type="match status" value="1"/>
</dbReference>
<organism evidence="9 10">
    <name type="scientific">Spirodela intermedia</name>
    <name type="common">Intermediate duckweed</name>
    <dbReference type="NCBI Taxonomy" id="51605"/>
    <lineage>
        <taxon>Eukaryota</taxon>
        <taxon>Viridiplantae</taxon>
        <taxon>Streptophyta</taxon>
        <taxon>Embryophyta</taxon>
        <taxon>Tracheophyta</taxon>
        <taxon>Spermatophyta</taxon>
        <taxon>Magnoliopsida</taxon>
        <taxon>Liliopsida</taxon>
        <taxon>Araceae</taxon>
        <taxon>Lemnoideae</taxon>
        <taxon>Spirodela</taxon>
    </lineage>
</organism>
<name>A0A7I8LD53_SPIIN</name>
<proteinExistence type="predicted"/>
<evidence type="ECO:0000256" key="6">
    <source>
        <dbReference type="ARBA" id="ARBA00023242"/>
    </source>
</evidence>
<dbReference type="CDD" id="cd19953">
    <property type="entry name" value="PDS5"/>
    <property type="match status" value="1"/>
</dbReference>
<dbReference type="GO" id="GO:0005634">
    <property type="term" value="C:nucleus"/>
    <property type="evidence" value="ECO:0007669"/>
    <property type="project" value="UniProtKB-SubCell"/>
</dbReference>
<dbReference type="SUPFAM" id="SSF48371">
    <property type="entry name" value="ARM repeat"/>
    <property type="match status" value="1"/>
</dbReference>
<dbReference type="GO" id="GO:0000785">
    <property type="term" value="C:chromatin"/>
    <property type="evidence" value="ECO:0007669"/>
    <property type="project" value="TreeGrafter"/>
</dbReference>
<feature type="compositionally biased region" description="Basic residues" evidence="8">
    <location>
        <begin position="1246"/>
        <end position="1266"/>
    </location>
</feature>
<accession>A0A7I8LD53</accession>
<gene>
    <name evidence="9" type="ORF">SI8410_14018458</name>
</gene>
<comment type="subcellular location">
    <subcellularLocation>
        <location evidence="1">Nucleus</location>
    </subcellularLocation>
</comment>
<dbReference type="Proteomes" id="UP000663760">
    <property type="component" value="Chromosome 14"/>
</dbReference>
<dbReference type="PANTHER" id="PTHR12663:SF0">
    <property type="entry name" value="PRECOCIOUS DISSOCIATION OF SISTERS 5, ISOFORM A"/>
    <property type="match status" value="1"/>
</dbReference>
<evidence type="ECO:0000313" key="10">
    <source>
        <dbReference type="Proteomes" id="UP000663760"/>
    </source>
</evidence>
<feature type="compositionally biased region" description="Acidic residues" evidence="8">
    <location>
        <begin position="1316"/>
        <end position="1332"/>
    </location>
</feature>
<dbReference type="OrthoDB" id="200660at2759"/>
<feature type="region of interest" description="Disordered" evidence="8">
    <location>
        <begin position="1168"/>
        <end position="1346"/>
    </location>
</feature>
<keyword evidence="2" id="KW-0132">Cell division</keyword>
<sequence>MAQKLHQQVKDVGSKLENLPASKDALIKLLKQAANCLSEVDQSPLPSMLESMKGCLNAIAKPELLKHQDKDVRVLVATCVCEITRITAPEAPYSDDVLRDIFHLIVGTFSGLGDINSPSFGKRVVILETLARYRSCVVMLDLECNDLINEMFSTFFAVVSDEHAESILTSMQTIMLLILEESEDIPENLLFAILSVLGHKRDVSMAARKLAMNIIERCAVKLEPFVKQFLISFMSGDNSSSNISVDYHEVIYDIYRCAPQILDGVVPYITGELLTDQLDVRLKAVKLLGELFSSTEHPISESFRPLFSEFLKRLTDRVVEVRVSVIEHVKNFLILNPSRPEAPDIISALCDRLLDYDEQVREKVVAAMYDIASHELTSISSQTSKQVAERLRDKSLKVKKYTMERLAELYKLYCLRSSDVLVNADEFEWIPGKILRCLYDRDFRSEDIESILCGSLFPPEFNTKEKVKHWVTIFSGFDKTEVKALEQILMQKQRIHQEMRKYLSLRQTCQDNDAPDYKKILASFRIMSRSFSDPPKAEESFQILNQLKDANIWKILTLLLDPSTSFDVAWGSRDELLKILGEKHPLYDFMVTFSVRCSYLLFNKEHVKEILAQAVAESGGDPKFVSSCMSLLPDNDIIKEGITHILAKAGGAIREQLAKASSSVDLLLEGLCLEGTRGQAKYSVQALASITKDDGLKSLSVLYKRLVDMLEERTHLPAILQSLGCIAQTAMPIFETREGEIIEFITHNILECNSKTQKKFKHTDDWNERSEVCLLKIFGIKTLVRSYLPTKDALLRSGIENLLGILRNILSFGEISNSIKSSAVDKSHLRLASAKAILRLSKLWESKIPLDIFYLTLGTSQDMYPQCRKLFLSKVHQYIKERLLDPKYTCAFLFNVVDSEPNGSLEGQHNLLEIFQVCNTVKARQLIMQSDANTLTSYPEYILVYLVHALAHHPTFPDINKYKHIQLFEPIYRRLHLFLSVLLQGSESFKPSISTDKSKGSLTAVVSIFQSIKQSGDIVINDKSKNSHALCDLGLSIVKHLCHEKIDVEAMAKPVTLPEQLYKPLEKEDASHLVDTAVSEDHKVLKESDEDGAELPLGEIMKNFKSQAAKKRKMAKKQAADTGLESLETDIDVLGMVREINLDNQETLPDMDSGRPDQDLKYLLNEGKATKSTEQKNGKDEAPVCVSGLERKSSPSPSMPPPGATRAQKGSSRATKQERASGKDTLVSGMGSTREVKRANPEDVSRRKKGSSKKRKMTRRERRKGTRGIDQDSSESDDGDDPAPSRAHHPSGSEVDNEERPPLSGSGGESTQAQEEQPDDSSEADEGDDSENEPLSVWRRRAAKSG</sequence>
<protein>
    <submittedName>
        <fullName evidence="9">Uncharacterized protein</fullName>
    </submittedName>
</protein>
<dbReference type="GO" id="GO:0006281">
    <property type="term" value="P:DNA repair"/>
    <property type="evidence" value="ECO:0007669"/>
    <property type="project" value="UniProtKB-KW"/>
</dbReference>
<feature type="compositionally biased region" description="Acidic residues" evidence="8">
    <location>
        <begin position="1272"/>
        <end position="1281"/>
    </location>
</feature>
<feature type="compositionally biased region" description="Basic and acidic residues" evidence="8">
    <location>
        <begin position="1168"/>
        <end position="1182"/>
    </location>
</feature>
<evidence type="ECO:0000256" key="3">
    <source>
        <dbReference type="ARBA" id="ARBA00022763"/>
    </source>
</evidence>
<evidence type="ECO:0000313" key="9">
    <source>
        <dbReference type="EMBL" id="CAA7407780.1"/>
    </source>
</evidence>
<keyword evidence="6" id="KW-0539">Nucleus</keyword>